<keyword evidence="3" id="KW-1185">Reference proteome</keyword>
<dbReference type="Proteomes" id="UP000298327">
    <property type="component" value="Unassembled WGS sequence"/>
</dbReference>
<feature type="compositionally biased region" description="Polar residues" evidence="1">
    <location>
        <begin position="254"/>
        <end position="267"/>
    </location>
</feature>
<feature type="region of interest" description="Disordered" evidence="1">
    <location>
        <begin position="236"/>
        <end position="278"/>
    </location>
</feature>
<dbReference type="OrthoDB" id="1668230at2759"/>
<evidence type="ECO:0000313" key="2">
    <source>
        <dbReference type="EMBL" id="TFY53856.1"/>
    </source>
</evidence>
<dbReference type="CDD" id="cd21037">
    <property type="entry name" value="MLKL_NTD"/>
    <property type="match status" value="1"/>
</dbReference>
<sequence>MTTPNTNRGRSARQGSSSARARSRSPTLDPALFSAMSLATAHGFSDDHHYNGVANELMRGANGIEQQILASKQPRLSKERVFRVLTSVLGEAAEVGFEALSVGVQLIELAPIPGLASVGRSLLHIWEVLEHARFNRRDCEDLAAFCLDAVDIVCMKVSDTGKAFPEELQGPVQTLDDALWEASNLIEEQGPRSHLSGHRDIGHRIEQCRTRIQGSLSLFTAAMSLDIMKTMRALSPPHDISRSRQELPHEGPRTYTQTPSQHTQSRRATPVNGPLRAEMDGDDLVITVKSSAEIRLGPPTVVVTHPYDMFPSIEDTTAPAPSTSPHVDQPTEKKRNYARDVHRFVDSTPVSVGAVGYYHKENGSFITLFNALQPADSLNGVATKIRSLSTFGSTKRACIFHPQHSSRNIFRSERRDISFNVKP</sequence>
<gene>
    <name evidence="2" type="ORF">EVG20_g9942</name>
</gene>
<evidence type="ECO:0000256" key="1">
    <source>
        <dbReference type="SAM" id="MobiDB-lite"/>
    </source>
</evidence>
<feature type="region of interest" description="Disordered" evidence="1">
    <location>
        <begin position="314"/>
        <end position="333"/>
    </location>
</feature>
<dbReference type="EMBL" id="SEOQ01001096">
    <property type="protein sequence ID" value="TFY53856.1"/>
    <property type="molecule type" value="Genomic_DNA"/>
</dbReference>
<feature type="region of interest" description="Disordered" evidence="1">
    <location>
        <begin position="1"/>
        <end position="26"/>
    </location>
</feature>
<protein>
    <submittedName>
        <fullName evidence="2">Uncharacterized protein</fullName>
    </submittedName>
</protein>
<feature type="non-terminal residue" evidence="2">
    <location>
        <position position="423"/>
    </location>
</feature>
<dbReference type="AlphaFoldDB" id="A0A4Y9XUQ0"/>
<name>A0A4Y9XUQ0_9AGAM</name>
<dbReference type="InterPro" id="IPR059179">
    <property type="entry name" value="MLKL-like_MCAfunc"/>
</dbReference>
<proteinExistence type="predicted"/>
<organism evidence="2 3">
    <name type="scientific">Dentipellis fragilis</name>
    <dbReference type="NCBI Taxonomy" id="205917"/>
    <lineage>
        <taxon>Eukaryota</taxon>
        <taxon>Fungi</taxon>
        <taxon>Dikarya</taxon>
        <taxon>Basidiomycota</taxon>
        <taxon>Agaricomycotina</taxon>
        <taxon>Agaricomycetes</taxon>
        <taxon>Russulales</taxon>
        <taxon>Hericiaceae</taxon>
        <taxon>Dentipellis</taxon>
    </lineage>
</organism>
<feature type="compositionally biased region" description="Low complexity" evidence="1">
    <location>
        <begin position="8"/>
        <end position="20"/>
    </location>
</feature>
<evidence type="ECO:0000313" key="3">
    <source>
        <dbReference type="Proteomes" id="UP000298327"/>
    </source>
</evidence>
<feature type="compositionally biased region" description="Basic and acidic residues" evidence="1">
    <location>
        <begin position="239"/>
        <end position="252"/>
    </location>
</feature>
<accession>A0A4Y9XUQ0</accession>
<comment type="caution">
    <text evidence="2">The sequence shown here is derived from an EMBL/GenBank/DDBJ whole genome shotgun (WGS) entry which is preliminary data.</text>
</comment>
<reference evidence="2 3" key="1">
    <citation type="submission" date="2019-02" db="EMBL/GenBank/DDBJ databases">
        <title>Genome sequencing of the rare red list fungi Dentipellis fragilis.</title>
        <authorList>
            <person name="Buettner E."/>
            <person name="Kellner H."/>
        </authorList>
    </citation>
    <scope>NUCLEOTIDE SEQUENCE [LARGE SCALE GENOMIC DNA]</scope>
    <source>
        <strain evidence="2 3">DSM 105465</strain>
    </source>
</reference>